<evidence type="ECO:0000313" key="1">
    <source>
        <dbReference type="EMBL" id="ASJ96114.1"/>
    </source>
</evidence>
<evidence type="ECO:0000313" key="2">
    <source>
        <dbReference type="Proteomes" id="UP000198233"/>
    </source>
</evidence>
<sequence>MCFHLGLPQAIQNHEGQRIYQRSKNLYRKMLEAKVSAFDSKANASKFRIKKSDLDEVALSSKFGI</sequence>
<dbReference type="AlphaFoldDB" id="A0AAC9XMZ4"/>
<gene>
    <name evidence="1" type="ORF">CFF01_05675</name>
</gene>
<accession>A0AAC9XMZ4</accession>
<reference evidence="1 2" key="1">
    <citation type="submission" date="2017-06" db="EMBL/GenBank/DDBJ databases">
        <title>Complete genome sequence of Shewanella marisflavi EP1 associated with anaerobic 2,4-dinitrotoluene reduction and salt tolerance.</title>
        <authorList>
            <person name="Huang J."/>
        </authorList>
    </citation>
    <scope>NUCLEOTIDE SEQUENCE [LARGE SCALE GENOMIC DNA]</scope>
    <source>
        <strain evidence="1 2">EP1</strain>
    </source>
</reference>
<dbReference type="EMBL" id="CP022272">
    <property type="protein sequence ID" value="ASJ96114.1"/>
    <property type="molecule type" value="Genomic_DNA"/>
</dbReference>
<proteinExistence type="predicted"/>
<dbReference type="Proteomes" id="UP000198233">
    <property type="component" value="Chromosome"/>
</dbReference>
<name>A0AAC9XMZ4_9GAMM</name>
<organism evidence="1 2">
    <name type="scientific">Shewanella marisflavi</name>
    <dbReference type="NCBI Taxonomy" id="260364"/>
    <lineage>
        <taxon>Bacteria</taxon>
        <taxon>Pseudomonadati</taxon>
        <taxon>Pseudomonadota</taxon>
        <taxon>Gammaproteobacteria</taxon>
        <taxon>Alteromonadales</taxon>
        <taxon>Shewanellaceae</taxon>
        <taxon>Shewanella</taxon>
    </lineage>
</organism>
<dbReference type="KEGG" id="smav:CFF01_05675"/>
<protein>
    <submittedName>
        <fullName evidence="1">Uncharacterized protein</fullName>
    </submittedName>
</protein>